<feature type="chain" id="PRO_5041327167" description="Transmembrane protein" evidence="2">
    <location>
        <begin position="22"/>
        <end position="148"/>
    </location>
</feature>
<name>A0AA40C2G6_9PEZI</name>
<evidence type="ECO:0000256" key="1">
    <source>
        <dbReference type="SAM" id="Phobius"/>
    </source>
</evidence>
<keyword evidence="1" id="KW-0812">Transmembrane</keyword>
<protein>
    <recommendedName>
        <fullName evidence="5">Transmembrane protein</fullName>
    </recommendedName>
</protein>
<keyword evidence="4" id="KW-1185">Reference proteome</keyword>
<feature type="transmembrane region" description="Helical" evidence="1">
    <location>
        <begin position="115"/>
        <end position="135"/>
    </location>
</feature>
<keyword evidence="1" id="KW-0472">Membrane</keyword>
<evidence type="ECO:0000256" key="2">
    <source>
        <dbReference type="SAM" id="SignalP"/>
    </source>
</evidence>
<accession>A0AA40C2G6</accession>
<dbReference type="AlphaFoldDB" id="A0AA40C2G6"/>
<dbReference type="EMBL" id="JAULSU010000003">
    <property type="protein sequence ID" value="KAK0622550.1"/>
    <property type="molecule type" value="Genomic_DNA"/>
</dbReference>
<gene>
    <name evidence="3" type="ORF">B0T14DRAFT_494187</name>
</gene>
<feature type="signal peptide" evidence="2">
    <location>
        <begin position="1"/>
        <end position="21"/>
    </location>
</feature>
<evidence type="ECO:0000313" key="4">
    <source>
        <dbReference type="Proteomes" id="UP001175000"/>
    </source>
</evidence>
<keyword evidence="2" id="KW-0732">Signal</keyword>
<proteinExistence type="predicted"/>
<organism evidence="3 4">
    <name type="scientific">Immersiella caudata</name>
    <dbReference type="NCBI Taxonomy" id="314043"/>
    <lineage>
        <taxon>Eukaryota</taxon>
        <taxon>Fungi</taxon>
        <taxon>Dikarya</taxon>
        <taxon>Ascomycota</taxon>
        <taxon>Pezizomycotina</taxon>
        <taxon>Sordariomycetes</taxon>
        <taxon>Sordariomycetidae</taxon>
        <taxon>Sordariales</taxon>
        <taxon>Lasiosphaeriaceae</taxon>
        <taxon>Immersiella</taxon>
    </lineage>
</organism>
<comment type="caution">
    <text evidence="3">The sequence shown here is derived from an EMBL/GenBank/DDBJ whole genome shotgun (WGS) entry which is preliminary data.</text>
</comment>
<sequence length="148" mass="16213">MRFSIETLILLYVATLPVVNGLPFRPAPTTTLNDDIVVPVAHAARSYYNTTIRNTTTPVVPPYGNHTHIHNCTCTCTRILDSDRVVLNNTNKVPNVNDAYGPNAAPGLSTNTKGWIAVGVIIGVVLFVYGIIGCFGDKWKAKWCGYRH</sequence>
<evidence type="ECO:0008006" key="5">
    <source>
        <dbReference type="Google" id="ProtNLM"/>
    </source>
</evidence>
<dbReference type="Proteomes" id="UP001175000">
    <property type="component" value="Unassembled WGS sequence"/>
</dbReference>
<evidence type="ECO:0000313" key="3">
    <source>
        <dbReference type="EMBL" id="KAK0622550.1"/>
    </source>
</evidence>
<reference evidence="3" key="1">
    <citation type="submission" date="2023-06" db="EMBL/GenBank/DDBJ databases">
        <title>Genome-scale phylogeny and comparative genomics of the fungal order Sordariales.</title>
        <authorList>
            <consortium name="Lawrence Berkeley National Laboratory"/>
            <person name="Hensen N."/>
            <person name="Bonometti L."/>
            <person name="Westerberg I."/>
            <person name="Brannstrom I.O."/>
            <person name="Guillou S."/>
            <person name="Cros-Aarteil S."/>
            <person name="Calhoun S."/>
            <person name="Haridas S."/>
            <person name="Kuo A."/>
            <person name="Mondo S."/>
            <person name="Pangilinan J."/>
            <person name="Riley R."/>
            <person name="Labutti K."/>
            <person name="Andreopoulos B."/>
            <person name="Lipzen A."/>
            <person name="Chen C."/>
            <person name="Yanf M."/>
            <person name="Daum C."/>
            <person name="Ng V."/>
            <person name="Clum A."/>
            <person name="Steindorff A."/>
            <person name="Ohm R."/>
            <person name="Martin F."/>
            <person name="Silar P."/>
            <person name="Natvig D."/>
            <person name="Lalanne C."/>
            <person name="Gautier V."/>
            <person name="Ament-Velasquez S.L."/>
            <person name="Kruys A."/>
            <person name="Hutchinson M.I."/>
            <person name="Powell A.J."/>
            <person name="Barry K."/>
            <person name="Miller A.N."/>
            <person name="Grigoriev I.V."/>
            <person name="Debuchy R."/>
            <person name="Gladieux P."/>
            <person name="Thoren M.H."/>
            <person name="Johannesson H."/>
        </authorList>
    </citation>
    <scope>NUCLEOTIDE SEQUENCE</scope>
    <source>
        <strain evidence="3">CBS 606.72</strain>
    </source>
</reference>
<keyword evidence="1" id="KW-1133">Transmembrane helix</keyword>